<keyword evidence="3" id="KW-0378">Hydrolase</keyword>
<evidence type="ECO:0000256" key="1">
    <source>
        <dbReference type="ARBA" id="ARBA00004370"/>
    </source>
</evidence>
<comment type="subcellular location">
    <subcellularLocation>
        <location evidence="1">Membrane</location>
    </subcellularLocation>
</comment>
<protein>
    <submittedName>
        <fullName evidence="7">Dynamin family protein</fullName>
    </submittedName>
</protein>
<dbReference type="PANTHER" id="PTHR10465">
    <property type="entry name" value="TRANSMEMBRANE GTPASE FZO1"/>
    <property type="match status" value="1"/>
</dbReference>
<organism evidence="7 8">
    <name type="scientific">Campylobacter concisus</name>
    <dbReference type="NCBI Taxonomy" id="199"/>
    <lineage>
        <taxon>Bacteria</taxon>
        <taxon>Pseudomonadati</taxon>
        <taxon>Campylobacterota</taxon>
        <taxon>Epsilonproteobacteria</taxon>
        <taxon>Campylobacterales</taxon>
        <taxon>Campylobacteraceae</taxon>
        <taxon>Campylobacter</taxon>
    </lineage>
</organism>
<evidence type="ECO:0000256" key="5">
    <source>
        <dbReference type="ARBA" id="ARBA00023136"/>
    </source>
</evidence>
<dbReference type="InterPro" id="IPR045063">
    <property type="entry name" value="Dynamin_N"/>
</dbReference>
<dbReference type="Gene3D" id="3.40.50.300">
    <property type="entry name" value="P-loop containing nucleotide triphosphate hydrolases"/>
    <property type="match status" value="1"/>
</dbReference>
<dbReference type="Pfam" id="PF00350">
    <property type="entry name" value="Dynamin_N"/>
    <property type="match status" value="1"/>
</dbReference>
<dbReference type="AlphaFoldDB" id="A0A9E1B6L8"/>
<dbReference type="GO" id="GO:0003924">
    <property type="term" value="F:GTPase activity"/>
    <property type="evidence" value="ECO:0007669"/>
    <property type="project" value="InterPro"/>
</dbReference>
<name>A0A9E1B6L8_9BACT</name>
<keyword evidence="2" id="KW-0547">Nucleotide-binding</keyword>
<evidence type="ECO:0000259" key="6">
    <source>
        <dbReference type="Pfam" id="PF00350"/>
    </source>
</evidence>
<gene>
    <name evidence="7" type="ORF">KIC69_01540</name>
</gene>
<accession>A0A9E1B6L8</accession>
<dbReference type="EMBL" id="JAHAKR010000034">
    <property type="protein sequence ID" value="MBS5829499.1"/>
    <property type="molecule type" value="Genomic_DNA"/>
</dbReference>
<reference evidence="7" key="1">
    <citation type="submission" date="2021-02" db="EMBL/GenBank/DDBJ databases">
        <title>Infant gut strain persistence is associated with maternal origin, phylogeny, and functional potential including surface adhesion and iron acquisition.</title>
        <authorList>
            <person name="Lou Y.C."/>
        </authorList>
    </citation>
    <scope>NUCLEOTIDE SEQUENCE</scope>
    <source>
        <strain evidence="7">L3_101_000G1_dasL3_101_000G1_concoct_7_sub</strain>
    </source>
</reference>
<keyword evidence="4" id="KW-0342">GTP-binding</keyword>
<sequence>MSSKRSLCDTANRLSSLNSYKDCNLYIAITLYRFAKIRDIANFSSLPYKYKSLYFNMLCELTKEFSNTTGFNEYLLNIKSKLKLDKANRSIKGDKTTDKFCTVIKNLMLLYTLILESGYILSLTDNFNISKWINFTKKKFTLDLEIANHLEKILFSIKNKKIDVLLDLYNSADSFKYLQESIKFEVMAIVKILKHELLDIKHVAVISTMSSGKSTFINALLGNEILPETQAACTAKITSIYDNDDFNDISGVALYKNKVVETKISSDRNTAKIWNDDNNIDRIVFEGNLKNIFNHHQVIAIHDTPGTNFSSNEEHKKITLNFLKETKLDVVIFLINIMYAGTNDLLDLLEQTFEITKNRNIQMVFVLNKIDAIDAQRESLDEIIKNTKKFIQNTGFKNPKLIVTSAKAARLFKMALDNTSCKFSEDEVDDFLIFLRKFAEGKNTNLKNCKIKIDAKEYFKEEISSALKNTNFHIIEKIINKGE</sequence>
<evidence type="ECO:0000256" key="4">
    <source>
        <dbReference type="ARBA" id="ARBA00023134"/>
    </source>
</evidence>
<feature type="domain" description="Dynamin N-terminal" evidence="6">
    <location>
        <begin position="203"/>
        <end position="370"/>
    </location>
</feature>
<dbReference type="GO" id="GO:0016020">
    <property type="term" value="C:membrane"/>
    <property type="evidence" value="ECO:0007669"/>
    <property type="project" value="UniProtKB-SubCell"/>
</dbReference>
<evidence type="ECO:0000256" key="2">
    <source>
        <dbReference type="ARBA" id="ARBA00022741"/>
    </source>
</evidence>
<dbReference type="Proteomes" id="UP000824019">
    <property type="component" value="Unassembled WGS sequence"/>
</dbReference>
<dbReference type="PANTHER" id="PTHR10465:SF0">
    <property type="entry name" value="SARCALUMENIN"/>
    <property type="match status" value="1"/>
</dbReference>
<comment type="caution">
    <text evidence="7">The sequence shown here is derived from an EMBL/GenBank/DDBJ whole genome shotgun (WGS) entry which is preliminary data.</text>
</comment>
<dbReference type="GO" id="GO:0008053">
    <property type="term" value="P:mitochondrial fusion"/>
    <property type="evidence" value="ECO:0007669"/>
    <property type="project" value="TreeGrafter"/>
</dbReference>
<keyword evidence="5" id="KW-0472">Membrane</keyword>
<dbReference type="InterPro" id="IPR027094">
    <property type="entry name" value="Mitofusin_fam"/>
</dbReference>
<dbReference type="GO" id="GO:0005525">
    <property type="term" value="F:GTP binding"/>
    <property type="evidence" value="ECO:0007669"/>
    <property type="project" value="UniProtKB-KW"/>
</dbReference>
<evidence type="ECO:0000313" key="8">
    <source>
        <dbReference type="Proteomes" id="UP000824019"/>
    </source>
</evidence>
<proteinExistence type="predicted"/>
<dbReference type="SUPFAM" id="SSF52540">
    <property type="entry name" value="P-loop containing nucleoside triphosphate hydrolases"/>
    <property type="match status" value="1"/>
</dbReference>
<evidence type="ECO:0000313" key="7">
    <source>
        <dbReference type="EMBL" id="MBS5829499.1"/>
    </source>
</evidence>
<evidence type="ECO:0000256" key="3">
    <source>
        <dbReference type="ARBA" id="ARBA00022801"/>
    </source>
</evidence>
<dbReference type="InterPro" id="IPR027417">
    <property type="entry name" value="P-loop_NTPase"/>
</dbReference>